<proteinExistence type="predicted"/>
<protein>
    <submittedName>
        <fullName evidence="2">Nuclear transport factor 2 family protein</fullName>
    </submittedName>
</protein>
<keyword evidence="3" id="KW-1185">Reference proteome</keyword>
<dbReference type="RefSeq" id="WP_231440274.1">
    <property type="nucleotide sequence ID" value="NZ_JAJOMB010000004.1"/>
</dbReference>
<dbReference type="Pfam" id="PF12680">
    <property type="entry name" value="SnoaL_2"/>
    <property type="match status" value="1"/>
</dbReference>
<evidence type="ECO:0000313" key="2">
    <source>
        <dbReference type="EMBL" id="MCD5311096.1"/>
    </source>
</evidence>
<dbReference type="InterPro" id="IPR032710">
    <property type="entry name" value="NTF2-like_dom_sf"/>
</dbReference>
<dbReference type="Gene3D" id="3.10.450.50">
    <property type="match status" value="1"/>
</dbReference>
<sequence length="120" mass="13199">MTQNSNLRSDLLPSTISGFLAAHIALDANTASTFFAENAVAVDQGQTFRGRNAIHDLFRDAGTEFTYTTEQIGAARIDDEHWVVTLRLEGNFPGGVAELDYRFSLRKNVIGELVIANHES</sequence>
<dbReference type="Proteomes" id="UP001138997">
    <property type="component" value="Unassembled WGS sequence"/>
</dbReference>
<accession>A0A9X1ST97</accession>
<dbReference type="EMBL" id="JAJOMB010000004">
    <property type="protein sequence ID" value="MCD5311096.1"/>
    <property type="molecule type" value="Genomic_DNA"/>
</dbReference>
<dbReference type="InterPro" id="IPR037401">
    <property type="entry name" value="SnoaL-like"/>
</dbReference>
<evidence type="ECO:0000313" key="3">
    <source>
        <dbReference type="Proteomes" id="UP001138997"/>
    </source>
</evidence>
<reference evidence="2" key="1">
    <citation type="submission" date="2021-11" db="EMBL/GenBank/DDBJ databases">
        <title>Streptomyces corallinus and Kineosporia corallina sp. nov., two new coral-derived marine actinobacteria.</title>
        <authorList>
            <person name="Buangrab K."/>
            <person name="Sutthacheep M."/>
            <person name="Yeemin T."/>
            <person name="Harunari E."/>
            <person name="Igarashi Y."/>
            <person name="Sripreechasak P."/>
            <person name="Kanchanasin P."/>
            <person name="Tanasupawat S."/>
            <person name="Phongsopitanun W."/>
        </authorList>
    </citation>
    <scope>NUCLEOTIDE SEQUENCE</scope>
    <source>
        <strain evidence="2">JCM 31032</strain>
    </source>
</reference>
<organism evidence="2 3">
    <name type="scientific">Kineosporia babensis</name>
    <dbReference type="NCBI Taxonomy" id="499548"/>
    <lineage>
        <taxon>Bacteria</taxon>
        <taxon>Bacillati</taxon>
        <taxon>Actinomycetota</taxon>
        <taxon>Actinomycetes</taxon>
        <taxon>Kineosporiales</taxon>
        <taxon>Kineosporiaceae</taxon>
        <taxon>Kineosporia</taxon>
    </lineage>
</organism>
<comment type="caution">
    <text evidence="2">The sequence shown here is derived from an EMBL/GenBank/DDBJ whole genome shotgun (WGS) entry which is preliminary data.</text>
</comment>
<dbReference type="AlphaFoldDB" id="A0A9X1ST97"/>
<gene>
    <name evidence="2" type="ORF">LR394_09325</name>
</gene>
<dbReference type="SUPFAM" id="SSF54427">
    <property type="entry name" value="NTF2-like"/>
    <property type="match status" value="1"/>
</dbReference>
<name>A0A9X1ST97_9ACTN</name>
<feature type="domain" description="SnoaL-like" evidence="1">
    <location>
        <begin position="19"/>
        <end position="95"/>
    </location>
</feature>
<evidence type="ECO:0000259" key="1">
    <source>
        <dbReference type="Pfam" id="PF12680"/>
    </source>
</evidence>